<feature type="region of interest" description="Disordered" evidence="1">
    <location>
        <begin position="1"/>
        <end position="22"/>
    </location>
</feature>
<feature type="transmembrane region" description="Helical" evidence="2">
    <location>
        <begin position="123"/>
        <end position="143"/>
    </location>
</feature>
<name>A0ABN2DIL8_9ACTN</name>
<sequence length="189" mass="20514">MTDSANPSEADSVNQTQVGRGEAMIRRAEPADADGLSAMLSRLSDLSLYFRFQTAVGRPPRPTLVEPLLTPTGDAWVAERDDLLVGHGMWAWAKGDSVPTAELAVVIAESDQRRGLGLRMMNLAAAAAYAAGAIRLLMVVSAANDRVIRMIRRHLPYSAVERDGALLNYFAPVTALHLAFEDQRLLSVK</sequence>
<proteinExistence type="predicted"/>
<reference evidence="4 5" key="1">
    <citation type="journal article" date="2019" name="Int. J. Syst. Evol. Microbiol.">
        <title>The Global Catalogue of Microorganisms (GCM) 10K type strain sequencing project: providing services to taxonomists for standard genome sequencing and annotation.</title>
        <authorList>
            <consortium name="The Broad Institute Genomics Platform"/>
            <consortium name="The Broad Institute Genome Sequencing Center for Infectious Disease"/>
            <person name="Wu L."/>
            <person name="Ma J."/>
        </authorList>
    </citation>
    <scope>NUCLEOTIDE SEQUENCE [LARGE SCALE GENOMIC DNA]</scope>
    <source>
        <strain evidence="4 5">JCM 14969</strain>
    </source>
</reference>
<keyword evidence="2" id="KW-1133">Transmembrane helix</keyword>
<evidence type="ECO:0000259" key="3">
    <source>
        <dbReference type="PROSITE" id="PS51186"/>
    </source>
</evidence>
<dbReference type="Proteomes" id="UP001500393">
    <property type="component" value="Unassembled WGS sequence"/>
</dbReference>
<dbReference type="PROSITE" id="PS51186">
    <property type="entry name" value="GNAT"/>
    <property type="match status" value="1"/>
</dbReference>
<protein>
    <recommendedName>
        <fullName evidence="3">N-acetyltransferase domain-containing protein</fullName>
    </recommendedName>
</protein>
<feature type="domain" description="N-acetyltransferase" evidence="3">
    <location>
        <begin position="23"/>
        <end position="183"/>
    </location>
</feature>
<dbReference type="EMBL" id="BAAAOS010000020">
    <property type="protein sequence ID" value="GAA1578314.1"/>
    <property type="molecule type" value="Genomic_DNA"/>
</dbReference>
<gene>
    <name evidence="4" type="ORF">GCM10009789_34750</name>
</gene>
<dbReference type="SUPFAM" id="SSF55729">
    <property type="entry name" value="Acyl-CoA N-acyltransferases (Nat)"/>
    <property type="match status" value="1"/>
</dbReference>
<keyword evidence="5" id="KW-1185">Reference proteome</keyword>
<dbReference type="Gene3D" id="3.40.630.30">
    <property type="match status" value="1"/>
</dbReference>
<evidence type="ECO:0000256" key="2">
    <source>
        <dbReference type="SAM" id="Phobius"/>
    </source>
</evidence>
<keyword evidence="2" id="KW-0812">Transmembrane</keyword>
<accession>A0ABN2DIL8</accession>
<dbReference type="InterPro" id="IPR000182">
    <property type="entry name" value="GNAT_dom"/>
</dbReference>
<dbReference type="CDD" id="cd04301">
    <property type="entry name" value="NAT_SF"/>
    <property type="match status" value="1"/>
</dbReference>
<dbReference type="InterPro" id="IPR016181">
    <property type="entry name" value="Acyl_CoA_acyltransferase"/>
</dbReference>
<evidence type="ECO:0000256" key="1">
    <source>
        <dbReference type="SAM" id="MobiDB-lite"/>
    </source>
</evidence>
<comment type="caution">
    <text evidence="4">The sequence shown here is derived from an EMBL/GenBank/DDBJ whole genome shotgun (WGS) entry which is preliminary data.</text>
</comment>
<dbReference type="Pfam" id="PF00583">
    <property type="entry name" value="Acetyltransf_1"/>
    <property type="match status" value="1"/>
</dbReference>
<organism evidence="4 5">
    <name type="scientific">Kribbella sancticallisti</name>
    <dbReference type="NCBI Taxonomy" id="460087"/>
    <lineage>
        <taxon>Bacteria</taxon>
        <taxon>Bacillati</taxon>
        <taxon>Actinomycetota</taxon>
        <taxon>Actinomycetes</taxon>
        <taxon>Propionibacteriales</taxon>
        <taxon>Kribbellaceae</taxon>
        <taxon>Kribbella</taxon>
    </lineage>
</organism>
<evidence type="ECO:0000313" key="5">
    <source>
        <dbReference type="Proteomes" id="UP001500393"/>
    </source>
</evidence>
<evidence type="ECO:0000313" key="4">
    <source>
        <dbReference type="EMBL" id="GAA1578314.1"/>
    </source>
</evidence>
<keyword evidence="2" id="KW-0472">Membrane</keyword>
<feature type="compositionally biased region" description="Polar residues" evidence="1">
    <location>
        <begin position="1"/>
        <end position="18"/>
    </location>
</feature>